<dbReference type="EMBL" id="BK016109">
    <property type="protein sequence ID" value="DAF95445.1"/>
    <property type="molecule type" value="Genomic_DNA"/>
</dbReference>
<feature type="domain" description="Baseplate wedge protein gp7 helical" evidence="1">
    <location>
        <begin position="1"/>
        <end position="42"/>
    </location>
</feature>
<evidence type="ECO:0000259" key="1">
    <source>
        <dbReference type="Pfam" id="PF21428"/>
    </source>
</evidence>
<dbReference type="Pfam" id="PF21428">
    <property type="entry name" value="Gp7_helical"/>
    <property type="match status" value="1"/>
</dbReference>
<sequence length="114" mass="13896">MLNKMGPEHYLSDEGFFRTFVKYYLEFISEGTTSHYSRLVNLIKNKYPKEEDSIEFLWSEMGKRNIYLSKEKREQVTRFFETRKYDFYSAKGTEASYKFLFKLLYDEDVELEIE</sequence>
<evidence type="ECO:0000313" key="2">
    <source>
        <dbReference type="EMBL" id="DAF95445.1"/>
    </source>
</evidence>
<name>A0A8S5ULT3_9CAUD</name>
<proteinExistence type="predicted"/>
<dbReference type="InterPro" id="IPR048810">
    <property type="entry name" value="Gp7_helical"/>
</dbReference>
<organism evidence="2">
    <name type="scientific">Myoviridae sp. ctCo31</name>
    <dbReference type="NCBI Taxonomy" id="2825053"/>
    <lineage>
        <taxon>Viruses</taxon>
        <taxon>Duplodnaviria</taxon>
        <taxon>Heunggongvirae</taxon>
        <taxon>Uroviricota</taxon>
        <taxon>Caudoviricetes</taxon>
    </lineage>
</organism>
<reference evidence="2" key="1">
    <citation type="journal article" date="2021" name="Proc. Natl. Acad. Sci. U.S.A.">
        <title>A Catalog of Tens of Thousands of Viruses from Human Metagenomes Reveals Hidden Associations with Chronic Diseases.</title>
        <authorList>
            <person name="Tisza M.J."/>
            <person name="Buck C.B."/>
        </authorList>
    </citation>
    <scope>NUCLEOTIDE SEQUENCE</scope>
    <source>
        <strain evidence="2">CtCo31</strain>
    </source>
</reference>
<accession>A0A8S5ULT3</accession>
<protein>
    <submittedName>
        <fullName evidence="2">Baseplate wedge protein</fullName>
    </submittedName>
</protein>